<dbReference type="GO" id="GO:0004497">
    <property type="term" value="F:monooxygenase activity"/>
    <property type="evidence" value="ECO:0007669"/>
    <property type="project" value="InterPro"/>
</dbReference>
<dbReference type="EMBL" id="JH930469">
    <property type="protein sequence ID" value="EKM60013.1"/>
    <property type="molecule type" value="Genomic_DNA"/>
</dbReference>
<evidence type="ECO:0000313" key="1">
    <source>
        <dbReference type="EMBL" id="EKM60013.1"/>
    </source>
</evidence>
<dbReference type="HOGENOM" id="CLU_1713943_0_0_1"/>
<dbReference type="KEGG" id="pco:PHACADRAFT_206225"/>
<dbReference type="AlphaFoldDB" id="K5W7T9"/>
<dbReference type="GO" id="GO:0020037">
    <property type="term" value="F:heme binding"/>
    <property type="evidence" value="ECO:0007669"/>
    <property type="project" value="InterPro"/>
</dbReference>
<accession>K5W7T9</accession>
<dbReference type="Gene3D" id="1.10.630.10">
    <property type="entry name" value="Cytochrome P450"/>
    <property type="match status" value="1"/>
</dbReference>
<dbReference type="Proteomes" id="UP000008370">
    <property type="component" value="Unassembled WGS sequence"/>
</dbReference>
<dbReference type="OrthoDB" id="1470350at2759"/>
<organism evidence="1 2">
    <name type="scientific">Phanerochaete carnosa (strain HHB-10118-sp)</name>
    <name type="common">White-rot fungus</name>
    <name type="synonym">Peniophora carnosa</name>
    <dbReference type="NCBI Taxonomy" id="650164"/>
    <lineage>
        <taxon>Eukaryota</taxon>
        <taxon>Fungi</taxon>
        <taxon>Dikarya</taxon>
        <taxon>Basidiomycota</taxon>
        <taxon>Agaricomycotina</taxon>
        <taxon>Agaricomycetes</taxon>
        <taxon>Polyporales</taxon>
        <taxon>Phanerochaetaceae</taxon>
        <taxon>Phanerochaete</taxon>
    </lineage>
</organism>
<dbReference type="GO" id="GO:0016705">
    <property type="term" value="F:oxidoreductase activity, acting on paired donors, with incorporation or reduction of molecular oxygen"/>
    <property type="evidence" value="ECO:0007669"/>
    <property type="project" value="InterPro"/>
</dbReference>
<dbReference type="SUPFAM" id="SSF48264">
    <property type="entry name" value="Cytochrome P450"/>
    <property type="match status" value="1"/>
</dbReference>
<evidence type="ECO:0000313" key="2">
    <source>
        <dbReference type="Proteomes" id="UP000008370"/>
    </source>
</evidence>
<protein>
    <recommendedName>
        <fullName evidence="3">Cytochrome P450</fullName>
    </recommendedName>
</protein>
<evidence type="ECO:0008006" key="3">
    <source>
        <dbReference type="Google" id="ProtNLM"/>
    </source>
</evidence>
<dbReference type="InterPro" id="IPR036396">
    <property type="entry name" value="Cyt_P450_sf"/>
</dbReference>
<gene>
    <name evidence="1" type="ORF">PHACADRAFT_206225</name>
</gene>
<name>K5W7T9_PHACS</name>
<reference evidence="1 2" key="1">
    <citation type="journal article" date="2012" name="BMC Genomics">
        <title>Comparative genomics of the white-rot fungi, Phanerochaete carnosa and P. chrysosporium, to elucidate the genetic basis of the distinct wood types they colonize.</title>
        <authorList>
            <person name="Suzuki H."/>
            <person name="MacDonald J."/>
            <person name="Syed K."/>
            <person name="Salamov A."/>
            <person name="Hori C."/>
            <person name="Aerts A."/>
            <person name="Henrissat B."/>
            <person name="Wiebenga A."/>
            <person name="vanKuyk P.A."/>
            <person name="Barry K."/>
            <person name="Lindquist E."/>
            <person name="LaButti K."/>
            <person name="Lapidus A."/>
            <person name="Lucas S."/>
            <person name="Coutinho P."/>
            <person name="Gong Y."/>
            <person name="Samejima M."/>
            <person name="Mahadevan R."/>
            <person name="Abou-Zaid M."/>
            <person name="de Vries R.P."/>
            <person name="Igarashi K."/>
            <person name="Yadav J.S."/>
            <person name="Grigoriev I.V."/>
            <person name="Master E.R."/>
        </authorList>
    </citation>
    <scope>NUCLEOTIDE SEQUENCE [LARGE SCALE GENOMIC DNA]</scope>
    <source>
        <strain evidence="1 2">HHB-10118-sp</strain>
    </source>
</reference>
<proteinExistence type="predicted"/>
<dbReference type="GeneID" id="18912442"/>
<dbReference type="RefSeq" id="XP_007392561.1">
    <property type="nucleotide sequence ID" value="XM_007392499.1"/>
</dbReference>
<sequence length="153" mass="17171">MLDKFSVAVALVATFVASRFFNYFKAKRDLGHLPGLRSLVTPISPFGAAIPTCWLNPGLNWQWHWRQQVYSRAGTETISALPYLFGQPTVYTSSLEVARQVVSIKGQFFKEYSTVLITLVWGPNVFAANGDDWKRHRRIIAPAFCPATYVATA</sequence>
<dbReference type="InParanoid" id="K5W7T9"/>
<dbReference type="GO" id="GO:0005506">
    <property type="term" value="F:iron ion binding"/>
    <property type="evidence" value="ECO:0007669"/>
    <property type="project" value="InterPro"/>
</dbReference>
<keyword evidence="2" id="KW-1185">Reference proteome</keyword>